<accession>A0A7G1HW67</accession>
<dbReference type="SUPFAM" id="SSF47413">
    <property type="entry name" value="lambda repressor-like DNA-binding domains"/>
    <property type="match status" value="1"/>
</dbReference>
<evidence type="ECO:0000256" key="3">
    <source>
        <dbReference type="ARBA" id="ARBA00023163"/>
    </source>
</evidence>
<dbReference type="GO" id="GO:0003700">
    <property type="term" value="F:DNA-binding transcription factor activity"/>
    <property type="evidence" value="ECO:0007669"/>
    <property type="project" value="TreeGrafter"/>
</dbReference>
<dbReference type="GO" id="GO:0000976">
    <property type="term" value="F:transcription cis-regulatory region binding"/>
    <property type="evidence" value="ECO:0007669"/>
    <property type="project" value="TreeGrafter"/>
</dbReference>
<dbReference type="InterPro" id="IPR000843">
    <property type="entry name" value="HTH_LacI"/>
</dbReference>
<dbReference type="CDD" id="cd01392">
    <property type="entry name" value="HTH_LacI"/>
    <property type="match status" value="1"/>
</dbReference>
<gene>
    <name evidence="5" type="ORF">Cop2CBH44_14050</name>
</gene>
<evidence type="ECO:0000256" key="1">
    <source>
        <dbReference type="ARBA" id="ARBA00023015"/>
    </source>
</evidence>
<dbReference type="SUPFAM" id="SSF53822">
    <property type="entry name" value="Periplasmic binding protein-like I"/>
    <property type="match status" value="1"/>
</dbReference>
<dbReference type="Pfam" id="PF13407">
    <property type="entry name" value="Peripla_BP_4"/>
    <property type="match status" value="1"/>
</dbReference>
<proteinExistence type="predicted"/>
<dbReference type="Proteomes" id="UP000594042">
    <property type="component" value="Chromosome"/>
</dbReference>
<dbReference type="Pfam" id="PF00356">
    <property type="entry name" value="LacI"/>
    <property type="match status" value="1"/>
</dbReference>
<organism evidence="5 6">
    <name type="scientific">Coprobacter secundus subsp. similis</name>
    <dbReference type="NCBI Taxonomy" id="2751153"/>
    <lineage>
        <taxon>Bacteria</taxon>
        <taxon>Pseudomonadati</taxon>
        <taxon>Bacteroidota</taxon>
        <taxon>Bacteroidia</taxon>
        <taxon>Bacteroidales</taxon>
        <taxon>Barnesiellaceae</taxon>
        <taxon>Coprobacter</taxon>
    </lineage>
</organism>
<sequence length="357" mass="41266">MCKLPDKIRIKDIAALAGVSTGTVDRVLHNRGEVSQKSREKIEKILTELNYQPNIYATALASKKKYTFITLLPEAKKGEYWYDIKIGVDNAAKELLDLNINVQQIFFDQYNETSFIQSINTILIQSPDGVLLAPVFKEQTIILTKELRIKNIPFVFIDSDISELNALSYFGMHSFKSGYLAAKLLLKDEKNNSDIAIFQAYRTGNSESNQTELRINGFKKYISDYYPDTVIHSVKIYAHDTDKNDKILKDFFNHYPQIKKGVTFNSRAYLIADYLTTNYIDDIKLIGYDLLEKNVIALKKNKICYLLAQRPEIQSYKGLKALCEYKIFKNKIKRTNFMPIDILTQENIDFYQEFTII</sequence>
<keyword evidence="2" id="KW-0238">DNA-binding</keyword>
<feature type="domain" description="HTH lacI-type" evidence="4">
    <location>
        <begin position="8"/>
        <end position="62"/>
    </location>
</feature>
<dbReference type="InterPro" id="IPR010982">
    <property type="entry name" value="Lambda_DNA-bd_dom_sf"/>
</dbReference>
<dbReference type="AlphaFoldDB" id="A0A7G1HW67"/>
<dbReference type="InterPro" id="IPR028082">
    <property type="entry name" value="Peripla_BP_I"/>
</dbReference>
<dbReference type="PROSITE" id="PS50932">
    <property type="entry name" value="HTH_LACI_2"/>
    <property type="match status" value="1"/>
</dbReference>
<keyword evidence="1" id="KW-0805">Transcription regulation</keyword>
<protein>
    <submittedName>
        <fullName evidence="5">Transcriptional regulator</fullName>
    </submittedName>
</protein>
<dbReference type="PROSITE" id="PS00356">
    <property type="entry name" value="HTH_LACI_1"/>
    <property type="match status" value="1"/>
</dbReference>
<dbReference type="SMART" id="SM00354">
    <property type="entry name" value="HTH_LACI"/>
    <property type="match status" value="1"/>
</dbReference>
<dbReference type="RefSeq" id="WP_055096654.1">
    <property type="nucleotide sequence ID" value="NZ_AP023322.1"/>
</dbReference>
<dbReference type="InterPro" id="IPR025997">
    <property type="entry name" value="SBP_2_dom"/>
</dbReference>
<dbReference type="Gene3D" id="1.10.260.40">
    <property type="entry name" value="lambda repressor-like DNA-binding domains"/>
    <property type="match status" value="1"/>
</dbReference>
<keyword evidence="6" id="KW-1185">Reference proteome</keyword>
<evidence type="ECO:0000313" key="5">
    <source>
        <dbReference type="EMBL" id="BCI63052.1"/>
    </source>
</evidence>
<name>A0A7G1HW67_9BACT</name>
<dbReference type="KEGG" id="copr:Cop2CBH44_14050"/>
<dbReference type="Gene3D" id="3.40.50.2300">
    <property type="match status" value="2"/>
</dbReference>
<evidence type="ECO:0000259" key="4">
    <source>
        <dbReference type="PROSITE" id="PS50932"/>
    </source>
</evidence>
<dbReference type="PANTHER" id="PTHR30146:SF144">
    <property type="entry name" value="LACI-FAMILY TRANSCRIPTION REGULATOR"/>
    <property type="match status" value="1"/>
</dbReference>
<dbReference type="EMBL" id="AP023322">
    <property type="protein sequence ID" value="BCI63052.1"/>
    <property type="molecule type" value="Genomic_DNA"/>
</dbReference>
<reference evidence="6" key="1">
    <citation type="submission" date="2020-07" db="EMBL/GenBank/DDBJ databases">
        <title>Complete genome sequencing of Coprobacter sp. strain 2CBH44.</title>
        <authorList>
            <person name="Sakamoto M."/>
            <person name="Murakami T."/>
            <person name="Mori H."/>
        </authorList>
    </citation>
    <scope>NUCLEOTIDE SEQUENCE [LARGE SCALE GENOMIC DNA]</scope>
    <source>
        <strain evidence="6">2CBH44</strain>
    </source>
</reference>
<keyword evidence="3" id="KW-0804">Transcription</keyword>
<dbReference type="PANTHER" id="PTHR30146">
    <property type="entry name" value="LACI-RELATED TRANSCRIPTIONAL REPRESSOR"/>
    <property type="match status" value="1"/>
</dbReference>
<evidence type="ECO:0000313" key="6">
    <source>
        <dbReference type="Proteomes" id="UP000594042"/>
    </source>
</evidence>
<evidence type="ECO:0000256" key="2">
    <source>
        <dbReference type="ARBA" id="ARBA00023125"/>
    </source>
</evidence>